<keyword evidence="3" id="KW-1185">Reference proteome</keyword>
<feature type="transmembrane region" description="Helical" evidence="1">
    <location>
        <begin position="83"/>
        <end position="101"/>
    </location>
</feature>
<evidence type="ECO:0000313" key="3">
    <source>
        <dbReference type="Proteomes" id="UP001296873"/>
    </source>
</evidence>
<accession>A0ABS1DF45</accession>
<feature type="transmembrane region" description="Helical" evidence="1">
    <location>
        <begin position="18"/>
        <end position="39"/>
    </location>
</feature>
<evidence type="ECO:0000313" key="2">
    <source>
        <dbReference type="EMBL" id="MBK1669085.1"/>
    </source>
</evidence>
<proteinExistence type="predicted"/>
<reference evidence="2 3" key="1">
    <citation type="journal article" date="2020" name="Microorganisms">
        <title>Osmotic Adaptation and Compatible Solute Biosynthesis of Phototrophic Bacteria as Revealed from Genome Analyses.</title>
        <authorList>
            <person name="Imhoff J.F."/>
            <person name="Rahn T."/>
            <person name="Kunzel S."/>
            <person name="Keller A."/>
            <person name="Neulinger S.C."/>
        </authorList>
    </citation>
    <scope>NUCLEOTIDE SEQUENCE [LARGE SCALE GENOMIC DNA]</scope>
    <source>
        <strain evidence="2 3">DSM 9895</strain>
    </source>
</reference>
<gene>
    <name evidence="2" type="ORF">CKO28_13685</name>
</gene>
<organism evidence="2 3">
    <name type="scientific">Rhodovibrio sodomensis</name>
    <dbReference type="NCBI Taxonomy" id="1088"/>
    <lineage>
        <taxon>Bacteria</taxon>
        <taxon>Pseudomonadati</taxon>
        <taxon>Pseudomonadota</taxon>
        <taxon>Alphaproteobacteria</taxon>
        <taxon>Rhodospirillales</taxon>
        <taxon>Rhodovibrionaceae</taxon>
        <taxon>Rhodovibrio</taxon>
    </lineage>
</organism>
<dbReference type="RefSeq" id="WP_200341413.1">
    <property type="nucleotide sequence ID" value="NZ_NRRL01000038.1"/>
</dbReference>
<evidence type="ECO:0000256" key="1">
    <source>
        <dbReference type="SAM" id="Phobius"/>
    </source>
</evidence>
<sequence length="243" mass="27038">MERAGLKEWIQGLFSRIWYLRGIAAAFTLLAFLEEILPLERAEILRFVRAVLAQWAHIPAALSDLTAYLPLIPKLDRISADLVMLYAATFGPTLIIMLVGGKHGRGMLSILLQTDRELFPHIKNARIWSGTTALRALSFVTAWTMMFFLMAAVVAPIPLARMGIDWSQKTPVLGIAMVAPFVVTAVFWLYVSLKGIPRFRRGFVYSLSFVATLELLRLAQLPVVADTLNAWSCATLGEVYPGC</sequence>
<feature type="transmembrane region" description="Helical" evidence="1">
    <location>
        <begin position="172"/>
        <end position="191"/>
    </location>
</feature>
<keyword evidence="1" id="KW-1133">Transmembrane helix</keyword>
<dbReference type="Proteomes" id="UP001296873">
    <property type="component" value="Unassembled WGS sequence"/>
</dbReference>
<dbReference type="EMBL" id="NRRL01000038">
    <property type="protein sequence ID" value="MBK1669085.1"/>
    <property type="molecule type" value="Genomic_DNA"/>
</dbReference>
<comment type="caution">
    <text evidence="2">The sequence shown here is derived from an EMBL/GenBank/DDBJ whole genome shotgun (WGS) entry which is preliminary data.</text>
</comment>
<evidence type="ECO:0008006" key="4">
    <source>
        <dbReference type="Google" id="ProtNLM"/>
    </source>
</evidence>
<protein>
    <recommendedName>
        <fullName evidence="4">YihY/virulence factor BrkB family protein</fullName>
    </recommendedName>
</protein>
<keyword evidence="1" id="KW-0812">Transmembrane</keyword>
<name>A0ABS1DF45_9PROT</name>
<keyword evidence="1" id="KW-0472">Membrane</keyword>
<feature type="transmembrane region" description="Helical" evidence="1">
    <location>
        <begin position="136"/>
        <end position="160"/>
    </location>
</feature>